<dbReference type="AlphaFoldDB" id="A0A9N9E8E4"/>
<feature type="non-terminal residue" evidence="2">
    <location>
        <position position="192"/>
    </location>
</feature>
<organism evidence="2 3">
    <name type="scientific">Paraglomus occultum</name>
    <dbReference type="NCBI Taxonomy" id="144539"/>
    <lineage>
        <taxon>Eukaryota</taxon>
        <taxon>Fungi</taxon>
        <taxon>Fungi incertae sedis</taxon>
        <taxon>Mucoromycota</taxon>
        <taxon>Glomeromycotina</taxon>
        <taxon>Glomeromycetes</taxon>
        <taxon>Paraglomerales</taxon>
        <taxon>Paraglomeraceae</taxon>
        <taxon>Paraglomus</taxon>
    </lineage>
</organism>
<name>A0A9N9E8E4_9GLOM</name>
<evidence type="ECO:0000256" key="1">
    <source>
        <dbReference type="SAM" id="MobiDB-lite"/>
    </source>
</evidence>
<feature type="non-terminal residue" evidence="2">
    <location>
        <position position="1"/>
    </location>
</feature>
<gene>
    <name evidence="2" type="ORF">POCULU_LOCUS10594</name>
</gene>
<dbReference type="EMBL" id="CAJVPJ010005739">
    <property type="protein sequence ID" value="CAG8663769.1"/>
    <property type="molecule type" value="Genomic_DNA"/>
</dbReference>
<dbReference type="Proteomes" id="UP000789572">
    <property type="component" value="Unassembled WGS sequence"/>
</dbReference>
<comment type="caution">
    <text evidence="2">The sequence shown here is derived from an EMBL/GenBank/DDBJ whole genome shotgun (WGS) entry which is preliminary data.</text>
</comment>
<dbReference type="OrthoDB" id="2386797at2759"/>
<protein>
    <submittedName>
        <fullName evidence="2">6444_t:CDS:1</fullName>
    </submittedName>
</protein>
<feature type="region of interest" description="Disordered" evidence="1">
    <location>
        <begin position="108"/>
        <end position="130"/>
    </location>
</feature>
<accession>A0A9N9E8E4</accession>
<keyword evidence="3" id="KW-1185">Reference proteome</keyword>
<reference evidence="2" key="1">
    <citation type="submission" date="2021-06" db="EMBL/GenBank/DDBJ databases">
        <authorList>
            <person name="Kallberg Y."/>
            <person name="Tangrot J."/>
            <person name="Rosling A."/>
        </authorList>
    </citation>
    <scope>NUCLEOTIDE SEQUENCE</scope>
    <source>
        <strain evidence="2">IA702</strain>
    </source>
</reference>
<evidence type="ECO:0000313" key="2">
    <source>
        <dbReference type="EMBL" id="CAG8663769.1"/>
    </source>
</evidence>
<sequence length="192" mass="22496">WSYPGYLEAMQPYFNDSKLKSLKSVWKRRFNEQLKKIIKDTDEERSKAASDLINKKESSNVVEFWDLFEKRRLIKRQQISTKQLSTLRVMSNAATYQENELKRQSDNYLERGKSKSCKTSIEDSHQAESSNGSYRLDNVLVIQEDFDGNRGKENFQDSDEVITDFLYLSNQEMELHSVVIVIRLSALHQSEP</sequence>
<evidence type="ECO:0000313" key="3">
    <source>
        <dbReference type="Proteomes" id="UP000789572"/>
    </source>
</evidence>
<proteinExistence type="predicted"/>